<proteinExistence type="predicted"/>
<dbReference type="InterPro" id="IPR027387">
    <property type="entry name" value="Cytb/b6-like_sf"/>
</dbReference>
<gene>
    <name evidence="2" type="ORF">PVE99_29800</name>
</gene>
<organism evidence="2 3">
    <name type="scientific">Priestia megaterium</name>
    <name type="common">Bacillus megaterium</name>
    <dbReference type="NCBI Taxonomy" id="1404"/>
    <lineage>
        <taxon>Bacteria</taxon>
        <taxon>Bacillati</taxon>
        <taxon>Bacillota</taxon>
        <taxon>Bacilli</taxon>
        <taxon>Bacillales</taxon>
        <taxon>Bacillaceae</taxon>
        <taxon>Priestia</taxon>
    </lineage>
</organism>
<keyword evidence="1" id="KW-0472">Membrane</keyword>
<accession>A0ABD4X2F8</accession>
<evidence type="ECO:0000256" key="1">
    <source>
        <dbReference type="SAM" id="Phobius"/>
    </source>
</evidence>
<dbReference type="SUPFAM" id="SSF81342">
    <property type="entry name" value="Transmembrane di-heme cytochromes"/>
    <property type="match status" value="1"/>
</dbReference>
<dbReference type="RefSeq" id="WP_057274243.1">
    <property type="nucleotide sequence ID" value="NZ_JARAOX010000233.1"/>
</dbReference>
<evidence type="ECO:0000313" key="2">
    <source>
        <dbReference type="EMBL" id="MDD9786557.1"/>
    </source>
</evidence>
<name>A0ABD4X2F8_PRIMG</name>
<dbReference type="EMBL" id="JARAOX010000233">
    <property type="protein sequence ID" value="MDD9786557.1"/>
    <property type="molecule type" value="Genomic_DNA"/>
</dbReference>
<comment type="caution">
    <text evidence="2">The sequence shown here is derived from an EMBL/GenBank/DDBJ whole genome shotgun (WGS) entry which is preliminary data.</text>
</comment>
<reference evidence="2 3" key="1">
    <citation type="submission" date="2023-02" db="EMBL/GenBank/DDBJ databases">
        <authorList>
            <person name="Olszewska D."/>
        </authorList>
    </citation>
    <scope>NUCLEOTIDE SEQUENCE [LARGE SCALE GENOMIC DNA]</scope>
    <source>
        <strain evidence="2 3">FDU301</strain>
    </source>
</reference>
<protein>
    <submittedName>
        <fullName evidence="2">Uncharacterized protein</fullName>
    </submittedName>
</protein>
<dbReference type="InterPro" id="IPR016174">
    <property type="entry name" value="Di-haem_cyt_TM"/>
</dbReference>
<feature type="transmembrane region" description="Helical" evidence="1">
    <location>
        <begin position="51"/>
        <end position="69"/>
    </location>
</feature>
<sequence>MKNYAVFIASFVVFLFAFQILSGLFLTLTYVPDTSRHFSGSTVSIFGSENFNYTLLSAIISATLSFIISKKLSILKNNN</sequence>
<dbReference type="Proteomes" id="UP001213771">
    <property type="component" value="Unassembled WGS sequence"/>
</dbReference>
<dbReference type="AlphaFoldDB" id="A0ABD4X2F8"/>
<dbReference type="Gene3D" id="1.20.810.10">
    <property type="entry name" value="Cytochrome Bc1 Complex, Chain C"/>
    <property type="match status" value="1"/>
</dbReference>
<feature type="transmembrane region" description="Helical" evidence="1">
    <location>
        <begin position="7"/>
        <end position="31"/>
    </location>
</feature>
<evidence type="ECO:0000313" key="3">
    <source>
        <dbReference type="Proteomes" id="UP001213771"/>
    </source>
</evidence>
<keyword evidence="1" id="KW-0812">Transmembrane</keyword>
<keyword evidence="1" id="KW-1133">Transmembrane helix</keyword>